<proteinExistence type="inferred from homology"/>
<accession>A0AA39IBR1</accession>
<dbReference type="PANTHER" id="PTHR32057">
    <property type="entry name" value="PROTEIN ADENYLYLTRANSFERASE SELO, MITOCHONDRIAL"/>
    <property type="match status" value="1"/>
</dbReference>
<keyword evidence="3" id="KW-0808">Transferase</keyword>
<comment type="caution">
    <text evidence="11">The sequence shown here is derived from an EMBL/GenBank/DDBJ whole genome shotgun (WGS) entry which is preliminary data.</text>
</comment>
<evidence type="ECO:0000256" key="10">
    <source>
        <dbReference type="SAM" id="MobiDB-lite"/>
    </source>
</evidence>
<sequence>MQLKSLFHTMTSKIPLSSFSIPPAARLLNHNLTADPKSSTPAAFRKVLAESPSIQRRARLVDNRTHFSYVSPFPLSFPYDIEPDESDTVTDKAAFIERWLSRREAIQEYQSQNNTVLKKYFPQERDQTRMLIGLSETGIRDCLPQLDVGDAFALLGKPALTASSSTEDNNLQSTSTESDISARNDLVDILGGHAVLMSDDFAPWSLRYSGHQFGTWAGQLGDGRAVTILVSQHPDDPSLTYELQLKGAGRTPYSRSADGLAVVRSSIREFLCSEAMQALSIPTSRSLSLISLPDVPVYRERKEAASVLTRMAPSFLRVGSFEALNGPQNIMFFGGGQQPPNYEALRILGEWVSKNVLKLELDDGEAWGKKLVLDVAERNAKMVAAWQAYGFMHGVINTDNVSVLGLTIDYGPYTFMDIFDSFHICNHTDSEGRYSYRVGFLLYIYCIESLILPRTEPTRHDVSISLCVVYTSLIIRSIYALHALLNALAPLIGAEHSSSPPKAVSPGWSEVSNDQITAWKDQGIDTVKDDLERIMQAVISEEYVRLMRRRLGLRRQDESDESAIIRPLLRTMQDQALDFHGTFRTLSRGAVVENLLGVNKDDGFRKDWERWVGTYEARIESEKDEWSSQAERLEEMRKANPRFILRQWVLEEVIAKVEKDPDAGKTVMAKVLQMACSPFDPWGAEDDSRPDEELSAEEQEERRYCGLGDKSMLGFQCSCSS</sequence>
<keyword evidence="12" id="KW-1185">Reference proteome</keyword>
<comment type="similarity">
    <text evidence="2">Belongs to the SELO family.</text>
</comment>
<dbReference type="Pfam" id="PF02696">
    <property type="entry name" value="SelO"/>
    <property type="match status" value="2"/>
</dbReference>
<evidence type="ECO:0000256" key="2">
    <source>
        <dbReference type="ARBA" id="ARBA00009747"/>
    </source>
</evidence>
<reference evidence="11" key="1">
    <citation type="submission" date="2023-06" db="EMBL/GenBank/DDBJ databases">
        <authorList>
            <consortium name="Lawrence Berkeley National Laboratory"/>
            <person name="Ahrendt S."/>
            <person name="Sahu N."/>
            <person name="Indic B."/>
            <person name="Wong-Bajracharya J."/>
            <person name="Merenyi Z."/>
            <person name="Ke H.-M."/>
            <person name="Monk M."/>
            <person name="Kocsube S."/>
            <person name="Drula E."/>
            <person name="Lipzen A."/>
            <person name="Balint B."/>
            <person name="Henrissat B."/>
            <person name="Andreopoulos B."/>
            <person name="Martin F.M."/>
            <person name="Harder C.B."/>
            <person name="Rigling D."/>
            <person name="Ford K.L."/>
            <person name="Foster G.D."/>
            <person name="Pangilinan J."/>
            <person name="Papanicolaou A."/>
            <person name="Barry K."/>
            <person name="LaButti K."/>
            <person name="Viragh M."/>
            <person name="Koriabine M."/>
            <person name="Yan M."/>
            <person name="Riley R."/>
            <person name="Champramary S."/>
            <person name="Plett K.L."/>
            <person name="Tsai I.J."/>
            <person name="Slot J."/>
            <person name="Sipos G."/>
            <person name="Plett J."/>
            <person name="Nagy L.G."/>
            <person name="Grigoriev I.V."/>
        </authorList>
    </citation>
    <scope>NUCLEOTIDE SEQUENCE</scope>
    <source>
        <strain evidence="11">FPL87.14</strain>
    </source>
</reference>
<evidence type="ECO:0000256" key="8">
    <source>
        <dbReference type="ARBA" id="ARBA00022842"/>
    </source>
</evidence>
<keyword evidence="4" id="KW-0548">Nucleotidyltransferase</keyword>
<name>A0AA39IBR1_9AGAR</name>
<dbReference type="AlphaFoldDB" id="A0AA39IBR1"/>
<feature type="compositionally biased region" description="Acidic residues" evidence="10">
    <location>
        <begin position="683"/>
        <end position="699"/>
    </location>
</feature>
<evidence type="ECO:0000313" key="11">
    <source>
        <dbReference type="EMBL" id="KAK0421477.1"/>
    </source>
</evidence>
<dbReference type="GO" id="GO:0005524">
    <property type="term" value="F:ATP binding"/>
    <property type="evidence" value="ECO:0007669"/>
    <property type="project" value="UniProtKB-KW"/>
</dbReference>
<dbReference type="PANTHER" id="PTHR32057:SF14">
    <property type="entry name" value="PROTEIN ADENYLYLTRANSFERASE SELO, MITOCHONDRIAL"/>
    <property type="match status" value="1"/>
</dbReference>
<comment type="cofactor">
    <cofactor evidence="1">
        <name>Mg(2+)</name>
        <dbReference type="ChEBI" id="CHEBI:18420"/>
    </cofactor>
</comment>
<organism evidence="11 12">
    <name type="scientific">Armillaria borealis</name>
    <dbReference type="NCBI Taxonomy" id="47425"/>
    <lineage>
        <taxon>Eukaryota</taxon>
        <taxon>Fungi</taxon>
        <taxon>Dikarya</taxon>
        <taxon>Basidiomycota</taxon>
        <taxon>Agaricomycotina</taxon>
        <taxon>Agaricomycetes</taxon>
        <taxon>Agaricomycetidae</taxon>
        <taxon>Agaricales</taxon>
        <taxon>Marasmiineae</taxon>
        <taxon>Physalacriaceae</taxon>
        <taxon>Armillaria</taxon>
    </lineage>
</organism>
<evidence type="ECO:0000256" key="4">
    <source>
        <dbReference type="ARBA" id="ARBA00022695"/>
    </source>
</evidence>
<dbReference type="InterPro" id="IPR003846">
    <property type="entry name" value="SelO"/>
</dbReference>
<evidence type="ECO:0000256" key="5">
    <source>
        <dbReference type="ARBA" id="ARBA00022723"/>
    </source>
</evidence>
<evidence type="ECO:0000256" key="9">
    <source>
        <dbReference type="ARBA" id="ARBA00031547"/>
    </source>
</evidence>
<gene>
    <name evidence="11" type="ORF">EV421DRAFT_1283008</name>
</gene>
<keyword evidence="7" id="KW-0067">ATP-binding</keyword>
<evidence type="ECO:0000256" key="7">
    <source>
        <dbReference type="ARBA" id="ARBA00022840"/>
    </source>
</evidence>
<evidence type="ECO:0000313" key="12">
    <source>
        <dbReference type="Proteomes" id="UP001175226"/>
    </source>
</evidence>
<dbReference type="GO" id="GO:0005739">
    <property type="term" value="C:mitochondrion"/>
    <property type="evidence" value="ECO:0007669"/>
    <property type="project" value="TreeGrafter"/>
</dbReference>
<keyword evidence="5" id="KW-0479">Metal-binding</keyword>
<protein>
    <recommendedName>
        <fullName evidence="9">Selenoprotein O</fullName>
    </recommendedName>
</protein>
<keyword evidence="8" id="KW-0460">Magnesium</keyword>
<dbReference type="Proteomes" id="UP001175226">
    <property type="component" value="Unassembled WGS sequence"/>
</dbReference>
<feature type="region of interest" description="Disordered" evidence="10">
    <location>
        <begin position="681"/>
        <end position="702"/>
    </location>
</feature>
<dbReference type="EMBL" id="JAUEPT010000689">
    <property type="protein sequence ID" value="KAK0421477.1"/>
    <property type="molecule type" value="Genomic_DNA"/>
</dbReference>
<dbReference type="GO" id="GO:0046872">
    <property type="term" value="F:metal ion binding"/>
    <property type="evidence" value="ECO:0007669"/>
    <property type="project" value="UniProtKB-KW"/>
</dbReference>
<dbReference type="GO" id="GO:0070733">
    <property type="term" value="F:AMPylase activity"/>
    <property type="evidence" value="ECO:0007669"/>
    <property type="project" value="TreeGrafter"/>
</dbReference>
<evidence type="ECO:0000256" key="6">
    <source>
        <dbReference type="ARBA" id="ARBA00022741"/>
    </source>
</evidence>
<evidence type="ECO:0000256" key="3">
    <source>
        <dbReference type="ARBA" id="ARBA00022679"/>
    </source>
</evidence>
<keyword evidence="6" id="KW-0547">Nucleotide-binding</keyword>
<evidence type="ECO:0000256" key="1">
    <source>
        <dbReference type="ARBA" id="ARBA00001946"/>
    </source>
</evidence>